<evidence type="ECO:0000313" key="3">
    <source>
        <dbReference type="EMBL" id="PTB47545.1"/>
    </source>
</evidence>
<dbReference type="RefSeq" id="XP_024767222.1">
    <property type="nucleotide sequence ID" value="XM_024920662.1"/>
</dbReference>
<keyword evidence="1" id="KW-0539">Nucleus</keyword>
<dbReference type="GeneID" id="36629231"/>
<dbReference type="GO" id="GO:0008270">
    <property type="term" value="F:zinc ion binding"/>
    <property type="evidence" value="ECO:0007669"/>
    <property type="project" value="InterPro"/>
</dbReference>
<dbReference type="EMBL" id="KZ679715">
    <property type="protein sequence ID" value="PTB47545.1"/>
    <property type="molecule type" value="Genomic_DNA"/>
</dbReference>
<dbReference type="SUPFAM" id="SSF57701">
    <property type="entry name" value="Zn2/Cys6 DNA-binding domain"/>
    <property type="match status" value="1"/>
</dbReference>
<dbReference type="AlphaFoldDB" id="A0A2T3ZRX4"/>
<dbReference type="SMART" id="SM00066">
    <property type="entry name" value="GAL4"/>
    <property type="match status" value="1"/>
</dbReference>
<evidence type="ECO:0000259" key="2">
    <source>
        <dbReference type="PROSITE" id="PS50048"/>
    </source>
</evidence>
<organism evidence="3 4">
    <name type="scientific">Trichoderma harzianum CBS 226.95</name>
    <dbReference type="NCBI Taxonomy" id="983964"/>
    <lineage>
        <taxon>Eukaryota</taxon>
        <taxon>Fungi</taxon>
        <taxon>Dikarya</taxon>
        <taxon>Ascomycota</taxon>
        <taxon>Pezizomycotina</taxon>
        <taxon>Sordariomycetes</taxon>
        <taxon>Hypocreomycetidae</taxon>
        <taxon>Hypocreales</taxon>
        <taxon>Hypocreaceae</taxon>
        <taxon>Trichoderma</taxon>
    </lineage>
</organism>
<evidence type="ECO:0000313" key="4">
    <source>
        <dbReference type="Proteomes" id="UP000241690"/>
    </source>
</evidence>
<accession>A0A2T3ZRX4</accession>
<reference evidence="3 4" key="1">
    <citation type="submission" date="2016-07" db="EMBL/GenBank/DDBJ databases">
        <title>Multiple horizontal gene transfer events from other fungi enriched the ability of initially mycotrophic Trichoderma (Ascomycota) to feed on dead plant biomass.</title>
        <authorList>
            <consortium name="DOE Joint Genome Institute"/>
            <person name="Aerts A."/>
            <person name="Atanasova L."/>
            <person name="Chenthamara K."/>
            <person name="Zhang J."/>
            <person name="Grujic M."/>
            <person name="Henrissat B."/>
            <person name="Kuo A."/>
            <person name="Salamov A."/>
            <person name="Lipzen A."/>
            <person name="Labutti K."/>
            <person name="Barry K."/>
            <person name="Miao Y."/>
            <person name="Rahimi M.J."/>
            <person name="Shen Q."/>
            <person name="Grigoriev I.V."/>
            <person name="Kubicek C.P."/>
            <person name="Druzhinina I.S."/>
        </authorList>
    </citation>
    <scope>NUCLEOTIDE SEQUENCE [LARGE SCALE GENOMIC DNA]</scope>
    <source>
        <strain evidence="3 4">CBS 226.95</strain>
    </source>
</reference>
<evidence type="ECO:0000256" key="1">
    <source>
        <dbReference type="ARBA" id="ARBA00023242"/>
    </source>
</evidence>
<dbReference type="Gene3D" id="4.10.240.10">
    <property type="entry name" value="Zn(2)-C6 fungal-type DNA-binding domain"/>
    <property type="match status" value="1"/>
</dbReference>
<gene>
    <name evidence="3" type="ORF">M431DRAFT_526070</name>
</gene>
<dbReference type="GO" id="GO:0000981">
    <property type="term" value="F:DNA-binding transcription factor activity, RNA polymerase II-specific"/>
    <property type="evidence" value="ECO:0007669"/>
    <property type="project" value="InterPro"/>
</dbReference>
<keyword evidence="4" id="KW-1185">Reference proteome</keyword>
<dbReference type="InterPro" id="IPR001138">
    <property type="entry name" value="Zn2Cys6_DnaBD"/>
</dbReference>
<name>A0A2T3ZRX4_TRIHA</name>
<dbReference type="InterPro" id="IPR036864">
    <property type="entry name" value="Zn2-C6_fun-type_DNA-bd_sf"/>
</dbReference>
<protein>
    <recommendedName>
        <fullName evidence="2">Zn(2)-C6 fungal-type domain-containing protein</fullName>
    </recommendedName>
</protein>
<dbReference type="STRING" id="983964.A0A2T3ZRX4"/>
<sequence length="558" mass="64076">MDKATLGKPYAPRRRTGCLECRKRHIRCDEVQPTCVNSGNCSRSRVQRVCKYAPTIPLRDRRAVDKACRPWEQLVFMTITHAAKHSDETFLHGKIGVIIHGALDPFQFLGIEMAFQSKELFQYFCHIDHSMNSISQDKTSPSFKSIINDPQALRLTLLIAALHFEWTTGSMQSFESTFLFHKVKLIHMVNKWITERQPERTTCIISQIASLCFIELCLGHVFSAKAHLGGMLNLLKERKRHWQRLPEQDEPLYESSKEEEFNHRYYLLLHSLFTRNMTRLLNSMCCGEVSQTHHAVHSEKLLALASRLDHVEKNCDLSLKLDALCLMPFLSRSPQTGTISPWIDGTDTVRDLRDLTDSLDMIRSKRSFSALENEFASACANGVASKLHVQYVASHIASISPKVWRQMSTEAVKVLKSTWCGLYGATSLYLHYVLGLRSCSEETLDDYVFHILRDALIRHFAKTKDCMGADGCLLFWQIFLGAISVEIRFRRSASMSSELHTLNSDMSEFFDKGIRRWSQACHIRQWVDARATLQKISWPIIYADEHIAKAVWERAHFS</sequence>
<dbReference type="PROSITE" id="PS50048">
    <property type="entry name" value="ZN2_CY6_FUNGAL_2"/>
    <property type="match status" value="1"/>
</dbReference>
<feature type="domain" description="Zn(2)-C6 fungal-type" evidence="2">
    <location>
        <begin position="17"/>
        <end position="52"/>
    </location>
</feature>
<dbReference type="Proteomes" id="UP000241690">
    <property type="component" value="Unassembled WGS sequence"/>
</dbReference>
<proteinExistence type="predicted"/>
<dbReference type="CDD" id="cd00067">
    <property type="entry name" value="GAL4"/>
    <property type="match status" value="1"/>
</dbReference>